<comment type="caution">
    <text evidence="16">The sequence shown here is derived from an EMBL/GenBank/DDBJ whole genome shotgun (WGS) entry which is preliminary data.</text>
</comment>
<dbReference type="Pfam" id="PF00240">
    <property type="entry name" value="ubiquitin"/>
    <property type="match status" value="9"/>
</dbReference>
<feature type="coiled-coil region" evidence="12">
    <location>
        <begin position="128"/>
        <end position="176"/>
    </location>
</feature>
<dbReference type="SUPFAM" id="SSF57903">
    <property type="entry name" value="FYVE/PHD zinc finger"/>
    <property type="match status" value="1"/>
</dbReference>
<dbReference type="PROSITE" id="PS00299">
    <property type="entry name" value="UBIQUITIN_1"/>
    <property type="match status" value="9"/>
</dbReference>
<feature type="domain" description="PHD-type" evidence="14">
    <location>
        <begin position="1"/>
        <end position="58"/>
    </location>
</feature>
<feature type="domain" description="Ubiquitin-like" evidence="15">
    <location>
        <begin position="746"/>
        <end position="821"/>
    </location>
</feature>
<proteinExistence type="inferred from homology"/>
<dbReference type="CDD" id="cd15489">
    <property type="entry name" value="PHD_SF"/>
    <property type="match status" value="1"/>
</dbReference>
<dbReference type="PANTHER" id="PTHR10666">
    <property type="entry name" value="UBIQUITIN"/>
    <property type="match status" value="1"/>
</dbReference>
<keyword evidence="4" id="KW-0963">Cytoplasm</keyword>
<dbReference type="InterPro" id="IPR019787">
    <property type="entry name" value="Znf_PHD-finger"/>
</dbReference>
<dbReference type="AlphaFoldDB" id="A0AAV1KFK0"/>
<evidence type="ECO:0000313" key="17">
    <source>
        <dbReference type="Proteomes" id="UP001314205"/>
    </source>
</evidence>
<evidence type="ECO:0000256" key="1">
    <source>
        <dbReference type="ARBA" id="ARBA00004123"/>
    </source>
</evidence>
<dbReference type="InterPro" id="IPR019956">
    <property type="entry name" value="Ubiquitin_dom"/>
</dbReference>
<dbReference type="GO" id="GO:0005634">
    <property type="term" value="C:nucleus"/>
    <property type="evidence" value="ECO:0007669"/>
    <property type="project" value="UniProtKB-SubCell"/>
</dbReference>
<keyword evidence="12" id="KW-0175">Coiled coil</keyword>
<dbReference type="GO" id="GO:0010623">
    <property type="term" value="P:programmed cell death involved in cell development"/>
    <property type="evidence" value="ECO:0007669"/>
    <property type="project" value="UniProtKB-ARBA"/>
</dbReference>
<dbReference type="Proteomes" id="UP001314205">
    <property type="component" value="Unassembled WGS sequence"/>
</dbReference>
<evidence type="ECO:0000256" key="9">
    <source>
        <dbReference type="ARBA" id="ARBA00022843"/>
    </source>
</evidence>
<evidence type="ECO:0000256" key="6">
    <source>
        <dbReference type="ARBA" id="ARBA00022723"/>
    </source>
</evidence>
<comment type="subcellular location">
    <subcellularLocation>
        <location evidence="2">Cytoplasm</location>
    </subcellularLocation>
    <subcellularLocation>
        <location evidence="1">Nucleus</location>
    </subcellularLocation>
</comment>
<sequence length="1050" mass="118827">MVKCINCSKHINKKNPGLQCSKCGKWLHASCASISIDQLTALSATEAVDWKCKACVGSQKPKRLSYIIPDPDEDDGETSEAEGSITAASGRTMDNKMLQPVLQQLRTEIRNIIREELQQTLKYFSDKIDEYSVKINNYETHVKTLEKQCIDLKNNLKNINLKCSVLESKINQLEQNQLMCQIEICGVKELANEDPVNIAKQVATKMQVSQNYIIKAYRKRKNRTEPSNRIEHSPIIVTLQDGARDIWLNKAKDFKMTTTELGLQGSDKVYLRESLAPGIAFLLWKTKEALKDTFKFIWCKNGTILLRKEEKAKIISIRTLFELESVMASQNKPINYGVHLNTYLIVFNFTAIFRSRILKSHNWRNMQIFVKTLTGKTITLEVEPSDTIENVKAKIQDKEGIPPDQQRLIFAGKQLEDGRTLSDYNIQKESTLHLVLRLRGGMQIFVKTLTGKTITLEVEPADTIENVKSKIQDKEGIPPDQQRLIFAGKQLEDGRTLSDYNIQKESTLHLVLRLRGGMQIFVKTLTGKTITLEVEPSDTIENVKAKIQDKEGIPPDQQRLIFAGKQLEDGRTLSDYNIQKESTLHLVLRLRGGMQIFVKTLTGKTITLEVEPSDTIENVKAKIQDKEGIPPDQQRLIFAGKQLEDGRTLSDYNIQKESTLHLVLRLRGGMQIFVKTLTGKTITLEVEPSDTIENVKAKIQDKEGIPPDQQRLIFAGKQLEDGRTLSDYNIQKESTLHLVLRLRGGMQIFVKTLTGKTITLEVEPSDTIENVKAKIQDKEGIPPDQQRLIFAGKQLEDGRTLSDYNIQKESTLHLVLRLRGGMQIFVKTLTGKTITLEVEPSDTIENVKAKIQDKEGIPPDQQRLIFAGKQLEDGRTLSDYNIQKESTLHLVLRLRGGMQIFVKTLTGKTITLEVEPSDTIENVKAKIQDKEGIPPDQQRLIFAGKQLEDGRTLSDYNIQKESTLHLVLRLRGGMQIFVKTLTGKTITLEVEPSDTIENVKAKIQDKEGIPPDQQRLIFAGKQLEDGRTLSDYNIQKESTLHLVLRLRGGD</sequence>
<evidence type="ECO:0000256" key="2">
    <source>
        <dbReference type="ARBA" id="ARBA00004496"/>
    </source>
</evidence>
<feature type="domain" description="Ubiquitin-like" evidence="15">
    <location>
        <begin position="366"/>
        <end position="441"/>
    </location>
</feature>
<evidence type="ECO:0000256" key="8">
    <source>
        <dbReference type="ARBA" id="ARBA00022833"/>
    </source>
</evidence>
<feature type="domain" description="Ubiquitin-like" evidence="15">
    <location>
        <begin position="974"/>
        <end position="1049"/>
    </location>
</feature>
<evidence type="ECO:0008006" key="18">
    <source>
        <dbReference type="Google" id="ProtNLM"/>
    </source>
</evidence>
<dbReference type="InterPro" id="IPR050158">
    <property type="entry name" value="Ubiquitin_ubiquitin-like"/>
</dbReference>
<dbReference type="GO" id="GO:0008270">
    <property type="term" value="F:zinc ion binding"/>
    <property type="evidence" value="ECO:0007669"/>
    <property type="project" value="UniProtKB-KW"/>
</dbReference>
<evidence type="ECO:0000256" key="13">
    <source>
        <dbReference type="SAM" id="MobiDB-lite"/>
    </source>
</evidence>
<feature type="region of interest" description="Disordered" evidence="13">
    <location>
        <begin position="66"/>
        <end position="88"/>
    </location>
</feature>
<dbReference type="EMBL" id="CAVLGL010000024">
    <property type="protein sequence ID" value="CAK1581140.1"/>
    <property type="molecule type" value="Genomic_DNA"/>
</dbReference>
<dbReference type="InterPro" id="IPR001965">
    <property type="entry name" value="Znf_PHD"/>
</dbReference>
<dbReference type="PROSITE" id="PS01359">
    <property type="entry name" value="ZF_PHD_1"/>
    <property type="match status" value="1"/>
</dbReference>
<keyword evidence="7 11" id="KW-0863">Zinc-finger</keyword>
<dbReference type="FunFam" id="3.10.20.90:FF:000158">
    <property type="entry name" value="Polyubiquitin 5"/>
    <property type="match status" value="9"/>
</dbReference>
<dbReference type="SUPFAM" id="SSF54236">
    <property type="entry name" value="Ubiquitin-like"/>
    <property type="match status" value="9"/>
</dbReference>
<evidence type="ECO:0000256" key="3">
    <source>
        <dbReference type="ARBA" id="ARBA00008430"/>
    </source>
</evidence>
<comment type="similarity">
    <text evidence="3">Belongs to the ubiquitin family.</text>
</comment>
<evidence type="ECO:0000256" key="10">
    <source>
        <dbReference type="ARBA" id="ARBA00023242"/>
    </source>
</evidence>
<evidence type="ECO:0000256" key="12">
    <source>
        <dbReference type="SAM" id="Coils"/>
    </source>
</evidence>
<dbReference type="SMART" id="SM00249">
    <property type="entry name" value="PHD"/>
    <property type="match status" value="1"/>
</dbReference>
<reference evidence="16 17" key="1">
    <citation type="submission" date="2023-11" db="EMBL/GenBank/DDBJ databases">
        <authorList>
            <person name="Hedman E."/>
            <person name="Englund M."/>
            <person name="Stromberg M."/>
            <person name="Nyberg Akerstrom W."/>
            <person name="Nylinder S."/>
            <person name="Jareborg N."/>
            <person name="Kallberg Y."/>
            <person name="Kronander E."/>
        </authorList>
    </citation>
    <scope>NUCLEOTIDE SEQUENCE [LARGE SCALE GENOMIC DNA]</scope>
</reference>
<dbReference type="CDD" id="cd01803">
    <property type="entry name" value="Ubl_ubiquitin"/>
    <property type="match status" value="9"/>
</dbReference>
<organism evidence="16 17">
    <name type="scientific">Parnassius mnemosyne</name>
    <name type="common">clouded apollo</name>
    <dbReference type="NCBI Taxonomy" id="213953"/>
    <lineage>
        <taxon>Eukaryota</taxon>
        <taxon>Metazoa</taxon>
        <taxon>Ecdysozoa</taxon>
        <taxon>Arthropoda</taxon>
        <taxon>Hexapoda</taxon>
        <taxon>Insecta</taxon>
        <taxon>Pterygota</taxon>
        <taxon>Neoptera</taxon>
        <taxon>Endopterygota</taxon>
        <taxon>Lepidoptera</taxon>
        <taxon>Glossata</taxon>
        <taxon>Ditrysia</taxon>
        <taxon>Papilionoidea</taxon>
        <taxon>Papilionidae</taxon>
        <taxon>Parnassiinae</taxon>
        <taxon>Parnassini</taxon>
        <taxon>Parnassius</taxon>
        <taxon>Driopa</taxon>
    </lineage>
</organism>
<feature type="domain" description="Ubiquitin-like" evidence="15">
    <location>
        <begin position="442"/>
        <end position="517"/>
    </location>
</feature>
<keyword evidence="10" id="KW-0539">Nucleus</keyword>
<evidence type="ECO:0000256" key="7">
    <source>
        <dbReference type="ARBA" id="ARBA00022771"/>
    </source>
</evidence>
<feature type="domain" description="Ubiquitin-like" evidence="15">
    <location>
        <begin position="594"/>
        <end position="669"/>
    </location>
</feature>
<protein>
    <recommendedName>
        <fullName evidence="18">Polyubiquitin</fullName>
    </recommendedName>
</protein>
<dbReference type="Gene3D" id="3.30.40.10">
    <property type="entry name" value="Zinc/RING finger domain, C3HC4 (zinc finger)"/>
    <property type="match status" value="1"/>
</dbReference>
<evidence type="ECO:0000259" key="15">
    <source>
        <dbReference type="PROSITE" id="PS50053"/>
    </source>
</evidence>
<gene>
    <name evidence="16" type="ORF">PARMNEM_LOCUS2848</name>
</gene>
<feature type="domain" description="Ubiquitin-like" evidence="15">
    <location>
        <begin position="670"/>
        <end position="745"/>
    </location>
</feature>
<dbReference type="InterPro" id="IPR019954">
    <property type="entry name" value="Ubiquitin_CS"/>
</dbReference>
<dbReference type="PROSITE" id="PS50016">
    <property type="entry name" value="ZF_PHD_2"/>
    <property type="match status" value="1"/>
</dbReference>
<keyword evidence="6" id="KW-0479">Metal-binding</keyword>
<accession>A0AAV1KFK0</accession>
<dbReference type="InterPro" id="IPR019786">
    <property type="entry name" value="Zinc_finger_PHD-type_CS"/>
</dbReference>
<evidence type="ECO:0000256" key="5">
    <source>
        <dbReference type="ARBA" id="ARBA00022499"/>
    </source>
</evidence>
<dbReference type="InterPro" id="IPR057251">
    <property type="entry name" value="FP_C"/>
</dbReference>
<dbReference type="SMART" id="SM00213">
    <property type="entry name" value="UBQ"/>
    <property type="match status" value="9"/>
</dbReference>
<keyword evidence="9" id="KW-0832">Ubl conjugation</keyword>
<keyword evidence="17" id="KW-1185">Reference proteome</keyword>
<feature type="domain" description="Ubiquitin-like" evidence="15">
    <location>
        <begin position="822"/>
        <end position="897"/>
    </location>
</feature>
<dbReference type="PROSITE" id="PS50053">
    <property type="entry name" value="UBIQUITIN_2"/>
    <property type="match status" value="9"/>
</dbReference>
<dbReference type="PRINTS" id="PR00348">
    <property type="entry name" value="UBIQUITIN"/>
</dbReference>
<evidence type="ECO:0000256" key="11">
    <source>
        <dbReference type="PROSITE-ProRule" id="PRU00146"/>
    </source>
</evidence>
<feature type="domain" description="Ubiquitin-like" evidence="15">
    <location>
        <begin position="898"/>
        <end position="973"/>
    </location>
</feature>
<keyword evidence="5" id="KW-1017">Isopeptide bond</keyword>
<dbReference type="InterPro" id="IPR013083">
    <property type="entry name" value="Znf_RING/FYVE/PHD"/>
</dbReference>
<feature type="compositionally biased region" description="Acidic residues" evidence="13">
    <location>
        <begin position="70"/>
        <end position="80"/>
    </location>
</feature>
<evidence type="ECO:0000259" key="14">
    <source>
        <dbReference type="PROSITE" id="PS50016"/>
    </source>
</evidence>
<name>A0AAV1KFK0_9NEOP</name>
<dbReference type="InterPro" id="IPR011011">
    <property type="entry name" value="Znf_FYVE_PHD"/>
</dbReference>
<dbReference type="Pfam" id="PF25298">
    <property type="entry name" value="Baculo_FP_2nd"/>
    <property type="match status" value="1"/>
</dbReference>
<evidence type="ECO:0000313" key="16">
    <source>
        <dbReference type="EMBL" id="CAK1581140.1"/>
    </source>
</evidence>
<dbReference type="InterPro" id="IPR029071">
    <property type="entry name" value="Ubiquitin-like_domsf"/>
</dbReference>
<keyword evidence="8" id="KW-0862">Zinc</keyword>
<evidence type="ECO:0000256" key="4">
    <source>
        <dbReference type="ARBA" id="ARBA00022490"/>
    </source>
</evidence>
<dbReference type="InterPro" id="IPR000626">
    <property type="entry name" value="Ubiquitin-like_dom"/>
</dbReference>
<dbReference type="GO" id="GO:0005737">
    <property type="term" value="C:cytoplasm"/>
    <property type="evidence" value="ECO:0007669"/>
    <property type="project" value="UniProtKB-SubCell"/>
</dbReference>
<feature type="domain" description="Ubiquitin-like" evidence="15">
    <location>
        <begin position="518"/>
        <end position="593"/>
    </location>
</feature>
<dbReference type="Gene3D" id="3.10.20.90">
    <property type="entry name" value="Phosphatidylinositol 3-kinase Catalytic Subunit, Chain A, domain 1"/>
    <property type="match status" value="9"/>
</dbReference>